<dbReference type="EMBL" id="BSXU01000864">
    <property type="protein sequence ID" value="GMG21970.1"/>
    <property type="molecule type" value="Genomic_DNA"/>
</dbReference>
<comment type="caution">
    <text evidence="5">The sequence shown here is derived from an EMBL/GenBank/DDBJ whole genome shotgun (WGS) entry which is preliminary data.</text>
</comment>
<dbReference type="InterPro" id="IPR001138">
    <property type="entry name" value="Zn2Cys6_DnaBD"/>
</dbReference>
<dbReference type="Pfam" id="PF00172">
    <property type="entry name" value="Zn_clus"/>
    <property type="match status" value="1"/>
</dbReference>
<evidence type="ECO:0000256" key="2">
    <source>
        <dbReference type="ARBA" id="ARBA00023242"/>
    </source>
</evidence>
<feature type="domain" description="Zn(2)-C6 fungal-type" evidence="4">
    <location>
        <begin position="60"/>
        <end position="91"/>
    </location>
</feature>
<reference evidence="5" key="1">
    <citation type="submission" date="2023-04" db="EMBL/GenBank/DDBJ databases">
        <title>Ambrosiozyma monospora NBRC 1965.</title>
        <authorList>
            <person name="Ichikawa N."/>
            <person name="Sato H."/>
            <person name="Tonouchi N."/>
        </authorList>
    </citation>
    <scope>NUCLEOTIDE SEQUENCE</scope>
    <source>
        <strain evidence="5">NBRC 1965</strain>
    </source>
</reference>
<proteinExistence type="predicted"/>
<dbReference type="OrthoDB" id="1747771at2759"/>
<protein>
    <submittedName>
        <fullName evidence="5">Unnamed protein product</fullName>
    </submittedName>
</protein>
<dbReference type="GO" id="GO:0005634">
    <property type="term" value="C:nucleus"/>
    <property type="evidence" value="ECO:0007669"/>
    <property type="project" value="UniProtKB-SubCell"/>
</dbReference>
<dbReference type="Gene3D" id="4.10.240.10">
    <property type="entry name" value="Zn(2)-C6 fungal-type DNA-binding domain"/>
    <property type="match status" value="1"/>
</dbReference>
<accession>A0A9W7DE34</accession>
<feature type="region of interest" description="Disordered" evidence="3">
    <location>
        <begin position="135"/>
        <end position="172"/>
    </location>
</feature>
<dbReference type="SMART" id="SM00066">
    <property type="entry name" value="GAL4"/>
    <property type="match status" value="1"/>
</dbReference>
<dbReference type="Proteomes" id="UP001165063">
    <property type="component" value="Unassembled WGS sequence"/>
</dbReference>
<keyword evidence="6" id="KW-1185">Reference proteome</keyword>
<evidence type="ECO:0000259" key="4">
    <source>
        <dbReference type="PROSITE" id="PS50048"/>
    </source>
</evidence>
<gene>
    <name evidence="5" type="ORF">Amon01_000239200</name>
</gene>
<dbReference type="GO" id="GO:0008270">
    <property type="term" value="F:zinc ion binding"/>
    <property type="evidence" value="ECO:0007669"/>
    <property type="project" value="InterPro"/>
</dbReference>
<comment type="subcellular location">
    <subcellularLocation>
        <location evidence="1">Nucleus</location>
    </subcellularLocation>
</comment>
<feature type="region of interest" description="Disordered" evidence="3">
    <location>
        <begin position="722"/>
        <end position="793"/>
    </location>
</feature>
<sequence>MMTPKVVSKTKKSSTGNSTTSSQRANTSIQQQQTNILGQEHNSQQQQQQQPRRTNRLSKSCYSCRKRKVKCNFEIPCDRCIARNRAHLCSKEPIIVDGLILNAPGNETELKFSQENEVLKKKIKELEETIKRMKLENSDIEDDSTTSGNSPSTRKRKSVNATSNTPPVVPNMEIKTDRPLVNERSSNTFIRSHELKSAKEIEEDKLVESRRWDSYSITLGLINRGLADERYYDGENKLCFNTEDWITLGSENKRKLIPNVLPNGDESTVWNYFLEIIGKFDKQRSDIVIYNILKWGYQFNVLNPQAFIKEYEEYWSNTSIKEKHITALRSKTASQYMFLSEYYMLLCYGLFTLDDSFQKKLDFTDLEWNLYPRATFACGLECLHRGRYQTVLNMKTHEIFTLIKMCSHLLGGNMLANCLYCSATLIAREMHLDRIDPNLPNIEDPDIQAKIGAWWGLVFHDWFEAFGRLSTIPPGSFITPPPSKWIVKDKKINWYNFCFYTYTKIGTIKRKYYIPDENLKNKISLKGLKKADVALRLVKFEMDSDFENYVERDKYSSDPEFKRMIDFTKYILNHHLANELLDVNRQMSIFMNHSDWTTTCHETCVNCARALIRGYTSPDYPDSFRNVWLSPLLTISGAIFLLVDCMLNSQAVRYQKDTIDLVRSILPYLGSYRQPNRPAVRGASVIQKLINLMLGTDKIATFSQLRAMTKVTQVFVPATPMIGGTASVNDNDEEIDDRPIKHPRRISSIIEKTQQTQHHGQREEATTLFSQQQPQPEPQPLPQPQKSQQPQPQQHKLPFFLNADNPQDLLESFDFSKWPSLFHDGQTTEQSLHAFNQAQRQELINYPIDAMQFTTTIRINQKIKI</sequence>
<dbReference type="CDD" id="cd12148">
    <property type="entry name" value="fungal_TF_MHR"/>
    <property type="match status" value="1"/>
</dbReference>
<dbReference type="InterPro" id="IPR036864">
    <property type="entry name" value="Zn2-C6_fun-type_DNA-bd_sf"/>
</dbReference>
<feature type="region of interest" description="Disordered" evidence="3">
    <location>
        <begin position="1"/>
        <end position="31"/>
    </location>
</feature>
<dbReference type="PROSITE" id="PS00463">
    <property type="entry name" value="ZN2_CY6_FUNGAL_1"/>
    <property type="match status" value="1"/>
</dbReference>
<evidence type="ECO:0000313" key="5">
    <source>
        <dbReference type="EMBL" id="GMG21970.1"/>
    </source>
</evidence>
<keyword evidence="2" id="KW-0539">Nucleus</keyword>
<dbReference type="InterPro" id="IPR050613">
    <property type="entry name" value="Sec_Metabolite_Reg"/>
</dbReference>
<evidence type="ECO:0000256" key="3">
    <source>
        <dbReference type="SAM" id="MobiDB-lite"/>
    </source>
</evidence>
<evidence type="ECO:0000313" key="6">
    <source>
        <dbReference type="Proteomes" id="UP001165063"/>
    </source>
</evidence>
<evidence type="ECO:0000256" key="1">
    <source>
        <dbReference type="ARBA" id="ARBA00004123"/>
    </source>
</evidence>
<dbReference type="PANTHER" id="PTHR31001">
    <property type="entry name" value="UNCHARACTERIZED TRANSCRIPTIONAL REGULATORY PROTEIN"/>
    <property type="match status" value="1"/>
</dbReference>
<organism evidence="5 6">
    <name type="scientific">Ambrosiozyma monospora</name>
    <name type="common">Yeast</name>
    <name type="synonym">Endomycopsis monosporus</name>
    <dbReference type="NCBI Taxonomy" id="43982"/>
    <lineage>
        <taxon>Eukaryota</taxon>
        <taxon>Fungi</taxon>
        <taxon>Dikarya</taxon>
        <taxon>Ascomycota</taxon>
        <taxon>Saccharomycotina</taxon>
        <taxon>Pichiomycetes</taxon>
        <taxon>Pichiales</taxon>
        <taxon>Pichiaceae</taxon>
        <taxon>Ambrosiozyma</taxon>
    </lineage>
</organism>
<dbReference type="GO" id="GO:0000981">
    <property type="term" value="F:DNA-binding transcription factor activity, RNA polymerase II-specific"/>
    <property type="evidence" value="ECO:0007669"/>
    <property type="project" value="InterPro"/>
</dbReference>
<dbReference type="PROSITE" id="PS50048">
    <property type="entry name" value="ZN2_CY6_FUNGAL_2"/>
    <property type="match status" value="1"/>
</dbReference>
<name>A0A9W7DE34_AMBMO</name>
<dbReference type="CDD" id="cd00067">
    <property type="entry name" value="GAL4"/>
    <property type="match status" value="1"/>
</dbReference>
<dbReference type="PANTHER" id="PTHR31001:SF76">
    <property type="entry name" value="ZN(2)-C6 FUNGAL-TYPE DOMAIN-CONTAINING PROTEIN"/>
    <property type="match status" value="1"/>
</dbReference>
<dbReference type="AlphaFoldDB" id="A0A9W7DE34"/>
<feature type="region of interest" description="Disordered" evidence="3">
    <location>
        <begin position="39"/>
        <end position="58"/>
    </location>
</feature>
<dbReference type="SUPFAM" id="SSF57701">
    <property type="entry name" value="Zn2/Cys6 DNA-binding domain"/>
    <property type="match status" value="1"/>
</dbReference>
<feature type="compositionally biased region" description="Low complexity" evidence="3">
    <location>
        <begin position="784"/>
        <end position="793"/>
    </location>
</feature>
<feature type="compositionally biased region" description="Low complexity" evidence="3">
    <location>
        <begin position="13"/>
        <end position="22"/>
    </location>
</feature>